<dbReference type="InterPro" id="IPR011008">
    <property type="entry name" value="Dimeric_a/b-barrel"/>
</dbReference>
<dbReference type="GO" id="GO:0005829">
    <property type="term" value="C:cytosol"/>
    <property type="evidence" value="ECO:0007669"/>
    <property type="project" value="TreeGrafter"/>
</dbReference>
<dbReference type="GO" id="GO:0046872">
    <property type="term" value="F:metal ion binding"/>
    <property type="evidence" value="ECO:0007669"/>
    <property type="project" value="UniProtKB-KW"/>
</dbReference>
<evidence type="ECO:0000256" key="3">
    <source>
        <dbReference type="ARBA" id="ARBA00022723"/>
    </source>
</evidence>
<dbReference type="GO" id="GO:0004601">
    <property type="term" value="F:peroxidase activity"/>
    <property type="evidence" value="ECO:0007669"/>
    <property type="project" value="UniProtKB-KW"/>
</dbReference>
<dbReference type="PANTHER" id="PTHR30521">
    <property type="entry name" value="DEFERROCHELATASE/PEROXIDASE"/>
    <property type="match status" value="1"/>
</dbReference>
<organism evidence="7">
    <name type="scientific">Saccoglossus kowalevskii</name>
    <name type="common">Acorn worm</name>
    <dbReference type="NCBI Taxonomy" id="10224"/>
    <lineage>
        <taxon>Eukaryota</taxon>
        <taxon>Metazoa</taxon>
        <taxon>Hemichordata</taxon>
        <taxon>Enteropneusta</taxon>
        <taxon>Harrimaniidae</taxon>
        <taxon>Saccoglossus</taxon>
    </lineage>
</organism>
<evidence type="ECO:0000259" key="6">
    <source>
        <dbReference type="Pfam" id="PF20628"/>
    </source>
</evidence>
<keyword evidence="3" id="KW-0479">Metal-binding</keyword>
<dbReference type="PROSITE" id="PS51404">
    <property type="entry name" value="DYP_PEROXIDASE"/>
    <property type="match status" value="1"/>
</dbReference>
<reference evidence="7" key="2">
    <citation type="submission" date="2015-12" db="EMBL/GenBank/DDBJ databases">
        <authorList>
            <person name="Shamseldin A."/>
            <person name="Moawad H."/>
            <person name="Abd El-Rahim W.M."/>
            <person name="Sadowsky M.J."/>
        </authorList>
    </citation>
    <scope>NUCLEOTIDE SEQUENCE</scope>
</reference>
<dbReference type="EMBL" id="KU359130">
    <property type="protein sequence ID" value="ANS11609.1"/>
    <property type="molecule type" value="mRNA"/>
</dbReference>
<evidence type="ECO:0000256" key="1">
    <source>
        <dbReference type="ARBA" id="ARBA00001970"/>
    </source>
</evidence>
<dbReference type="GO" id="GO:0020037">
    <property type="term" value="F:heme binding"/>
    <property type="evidence" value="ECO:0007669"/>
    <property type="project" value="InterPro"/>
</dbReference>
<evidence type="ECO:0000313" key="7">
    <source>
        <dbReference type="EMBL" id="ANS11609.1"/>
    </source>
</evidence>
<evidence type="ECO:0000256" key="4">
    <source>
        <dbReference type="ARBA" id="ARBA00023002"/>
    </source>
</evidence>
<dbReference type="NCBIfam" id="TIGR01413">
    <property type="entry name" value="Dyp_perox_fam"/>
    <property type="match status" value="1"/>
</dbReference>
<reference evidence="7" key="1">
    <citation type="journal article" date="2008" name="Biol. Bull.">
        <title>cDNA sequences for transcription factors and signaling proteins of the hemichordate Saccoglossus kowalevskii: efficacy of the expressed sequence tag (EST) approach for evolutionary and developmental studies of a new organism.</title>
        <authorList>
            <person name="Freeman R.M. Jr."/>
            <person name="Wu M."/>
            <person name="Cordonnier-Pratt M.M."/>
            <person name="Pratt L.H."/>
            <person name="Gruber C.E."/>
            <person name="Smith M."/>
            <person name="Lander E.S."/>
            <person name="Stange-Thomann N."/>
            <person name="Lowe C.J."/>
            <person name="Gerhart J."/>
            <person name="Kirschner M."/>
        </authorList>
    </citation>
    <scope>NUCLEOTIDE SEQUENCE</scope>
</reference>
<evidence type="ECO:0000256" key="2">
    <source>
        <dbReference type="ARBA" id="ARBA00022559"/>
    </source>
</evidence>
<feature type="domain" description="Dyp-type peroxidase C-terminal" evidence="6">
    <location>
        <begin position="215"/>
        <end position="372"/>
    </location>
</feature>
<protein>
    <submittedName>
        <fullName evidence="7">Dyp-type peroxidase YfeX-like protein</fullName>
    </submittedName>
</protein>
<dbReference type="OrthoDB" id="76259at2759"/>
<keyword evidence="2 7" id="KW-0575">Peroxidase</keyword>
<dbReference type="PANTHER" id="PTHR30521:SF0">
    <property type="entry name" value="DYP-TYPE PEROXIDASE FAMILY PROTEIN"/>
    <property type="match status" value="1"/>
</dbReference>
<dbReference type="Pfam" id="PF20628">
    <property type="entry name" value="Dyp_perox_C"/>
    <property type="match status" value="1"/>
</dbReference>
<dbReference type="AlphaFoldDB" id="A0A1B1JCG7"/>
<sequence>MAAFRHIFNTTTRGAGRRLFSSQSGKASSSRKLAVGALSAITAAGAAYGVHTLYQKSEILSNVHLIDTVSAATVGSPQPSVISQTKNHAVYIWIHLKPTANAKLCAKVVSNMKFHVDAVVPPDMKDEEDEVIAGVAFGPNFYAKVADKPRHNFSYHERKGPLGELPSSGGDIFIHAKSNTFSKLYELTQRIVYHLPPGSIESIEDTYGWVYRNGRDLTGFIDGTENPADDESRYNVAVDKESGGSYLITQKWVHNHEPIRIEKNKIKELFVGRSITDSTELSRKPPMSHVARMTGGNAFQQPKKFEIVRQSQPWGSVSGDSGLFFIAYAASPENFNYMLDRMVGADKDGFSDDIMRLTKCVKGTYWYVPSEQEMAKLK</sequence>
<dbReference type="SUPFAM" id="SSF54909">
    <property type="entry name" value="Dimeric alpha+beta barrel"/>
    <property type="match status" value="1"/>
</dbReference>
<name>A0A1B1JCG7_SACKO</name>
<accession>A0A1B1JCG7</accession>
<dbReference type="InterPro" id="IPR048328">
    <property type="entry name" value="Dyp_perox_C"/>
</dbReference>
<evidence type="ECO:0000256" key="5">
    <source>
        <dbReference type="ARBA" id="ARBA00023004"/>
    </source>
</evidence>
<proteinExistence type="evidence at transcript level"/>
<dbReference type="InterPro" id="IPR006314">
    <property type="entry name" value="Dyp_peroxidase"/>
</dbReference>
<keyword evidence="5" id="KW-0408">Iron</keyword>
<comment type="cofactor">
    <cofactor evidence="1">
        <name>heme b</name>
        <dbReference type="ChEBI" id="CHEBI:60344"/>
    </cofactor>
</comment>
<keyword evidence="4" id="KW-0560">Oxidoreductase</keyword>